<dbReference type="InterPro" id="IPR041740">
    <property type="entry name" value="AKii-LysC-BS"/>
</dbReference>
<evidence type="ECO:0000256" key="2">
    <source>
        <dbReference type="ARBA" id="ARBA00004986"/>
    </source>
</evidence>
<dbReference type="STRING" id="1629334.Cva_00103"/>
<dbReference type="CDD" id="cd04913">
    <property type="entry name" value="ACT_AKii-LysC-BS-like_1"/>
    <property type="match status" value="1"/>
</dbReference>
<evidence type="ECO:0000256" key="1">
    <source>
        <dbReference type="ARBA" id="ARBA00004766"/>
    </source>
</evidence>
<evidence type="ECO:0000256" key="10">
    <source>
        <dbReference type="ARBA" id="ARBA00022777"/>
    </source>
</evidence>
<dbReference type="OrthoDB" id="9799110at2"/>
<evidence type="ECO:0000256" key="14">
    <source>
        <dbReference type="PIRSR" id="PIRSR000726-1"/>
    </source>
</evidence>
<feature type="binding site" evidence="14">
    <location>
        <position position="184"/>
    </location>
    <ligand>
        <name>ATP</name>
        <dbReference type="ChEBI" id="CHEBI:30616"/>
    </ligand>
</feature>
<dbReference type="InterPro" id="IPR036393">
    <property type="entry name" value="AceGlu_kinase-like_sf"/>
</dbReference>
<evidence type="ECO:0000256" key="7">
    <source>
        <dbReference type="ARBA" id="ARBA00022605"/>
    </source>
</evidence>
<evidence type="ECO:0000256" key="16">
    <source>
        <dbReference type="RuleBase" id="RU004249"/>
    </source>
</evidence>
<dbReference type="FunFam" id="3.40.1160.10:FF:000002">
    <property type="entry name" value="Aspartokinase"/>
    <property type="match status" value="1"/>
</dbReference>
<comment type="pathway">
    <text evidence="2 16">Amino-acid biosynthesis; L-methionine biosynthesis via de novo pathway; L-homoserine from L-aspartate: step 1/3.</text>
</comment>
<dbReference type="EMBL" id="BBVC01000006">
    <property type="protein sequence ID" value="GAO97471.1"/>
    <property type="molecule type" value="Genomic_DNA"/>
</dbReference>
<dbReference type="GO" id="GO:0009090">
    <property type="term" value="P:homoserine biosynthetic process"/>
    <property type="evidence" value="ECO:0007669"/>
    <property type="project" value="TreeGrafter"/>
</dbReference>
<dbReference type="AlphaFoldDB" id="A0A0K8MAF8"/>
<dbReference type="Pfam" id="PF01842">
    <property type="entry name" value="ACT"/>
    <property type="match status" value="1"/>
</dbReference>
<dbReference type="Pfam" id="PF22468">
    <property type="entry name" value="ACT_9"/>
    <property type="match status" value="1"/>
</dbReference>
<evidence type="ECO:0000256" key="11">
    <source>
        <dbReference type="ARBA" id="ARBA00022840"/>
    </source>
</evidence>
<dbReference type="InterPro" id="IPR018042">
    <property type="entry name" value="Aspartate_kinase_CS"/>
</dbReference>
<feature type="domain" description="ACT" evidence="17">
    <location>
        <begin position="264"/>
        <end position="339"/>
    </location>
</feature>
<dbReference type="PANTHER" id="PTHR21499:SF3">
    <property type="entry name" value="ASPARTOKINASE"/>
    <property type="match status" value="1"/>
</dbReference>
<dbReference type="InterPro" id="IPR005260">
    <property type="entry name" value="Asp_kin_monofn"/>
</dbReference>
<dbReference type="NCBIfam" id="TIGR00657">
    <property type="entry name" value="asp_kinases"/>
    <property type="match status" value="1"/>
</dbReference>
<dbReference type="UniPathway" id="UPA00051">
    <property type="reaction ID" value="UER00462"/>
</dbReference>
<evidence type="ECO:0000256" key="15">
    <source>
        <dbReference type="RuleBase" id="RU003448"/>
    </source>
</evidence>
<evidence type="ECO:0000313" key="18">
    <source>
        <dbReference type="EMBL" id="GAO97471.1"/>
    </source>
</evidence>
<feature type="binding site" evidence="14">
    <location>
        <begin position="7"/>
        <end position="10"/>
    </location>
    <ligand>
        <name>ATP</name>
        <dbReference type="ChEBI" id="CHEBI:30616"/>
    </ligand>
</feature>
<dbReference type="PANTHER" id="PTHR21499">
    <property type="entry name" value="ASPARTATE KINASE"/>
    <property type="match status" value="1"/>
</dbReference>
<dbReference type="PROSITE" id="PS51671">
    <property type="entry name" value="ACT"/>
    <property type="match status" value="1"/>
</dbReference>
<comment type="caution">
    <text evidence="18">The sequence shown here is derived from an EMBL/GenBank/DDBJ whole genome shotgun (WGS) entry which is preliminary data.</text>
</comment>
<dbReference type="NCBIfam" id="NF005155">
    <property type="entry name" value="PRK06635.1-4"/>
    <property type="match status" value="1"/>
</dbReference>
<dbReference type="NCBIfam" id="NF005154">
    <property type="entry name" value="PRK06635.1-2"/>
    <property type="match status" value="1"/>
</dbReference>
<comment type="similarity">
    <text evidence="4 15">Belongs to the aspartokinase family.</text>
</comment>
<dbReference type="UniPathway" id="UPA00050">
    <property type="reaction ID" value="UER00461"/>
</dbReference>
<dbReference type="InterPro" id="IPR001341">
    <property type="entry name" value="Asp_kinase"/>
</dbReference>
<dbReference type="CDD" id="cd04261">
    <property type="entry name" value="AAK_AKii-LysC-BS"/>
    <property type="match status" value="1"/>
</dbReference>
<dbReference type="NCBIfam" id="TIGR00656">
    <property type="entry name" value="asp_kin_monofn"/>
    <property type="match status" value="1"/>
</dbReference>
<dbReference type="SUPFAM" id="SSF55021">
    <property type="entry name" value="ACT-like"/>
    <property type="match status" value="2"/>
</dbReference>
<keyword evidence="10 15" id="KW-0418">Kinase</keyword>
<dbReference type="GO" id="GO:0005829">
    <property type="term" value="C:cytosol"/>
    <property type="evidence" value="ECO:0007669"/>
    <property type="project" value="TreeGrafter"/>
</dbReference>
<comment type="pathway">
    <text evidence="3 16">Amino-acid biosynthesis; L-threonine biosynthesis; L-threonine from L-aspartate: step 1/5.</text>
</comment>
<protein>
    <recommendedName>
        <fullName evidence="6 15">Aspartokinase</fullName>
        <ecNumber evidence="5 15">2.7.2.4</ecNumber>
    </recommendedName>
</protein>
<dbReference type="Proteomes" id="UP000036771">
    <property type="component" value="Unassembled WGS sequence"/>
</dbReference>
<feature type="binding site" evidence="14">
    <location>
        <position position="74"/>
    </location>
    <ligand>
        <name>substrate</name>
    </ligand>
</feature>
<dbReference type="InterPro" id="IPR001048">
    <property type="entry name" value="Asp/Glu/Uridylate_kinase"/>
</dbReference>
<evidence type="ECO:0000256" key="5">
    <source>
        <dbReference type="ARBA" id="ARBA00013059"/>
    </source>
</evidence>
<evidence type="ECO:0000313" key="19">
    <source>
        <dbReference type="Proteomes" id="UP000036771"/>
    </source>
</evidence>
<dbReference type="PROSITE" id="PS00324">
    <property type="entry name" value="ASPARTOKINASE"/>
    <property type="match status" value="1"/>
</dbReference>
<evidence type="ECO:0000256" key="8">
    <source>
        <dbReference type="ARBA" id="ARBA00022679"/>
    </source>
</evidence>
<dbReference type="GO" id="GO:0009088">
    <property type="term" value="P:threonine biosynthetic process"/>
    <property type="evidence" value="ECO:0007669"/>
    <property type="project" value="UniProtKB-UniPathway"/>
</dbReference>
<name>A0A0K8MAF8_9PROT</name>
<dbReference type="GO" id="GO:0004072">
    <property type="term" value="F:aspartate kinase activity"/>
    <property type="evidence" value="ECO:0007669"/>
    <property type="project" value="UniProtKB-EC"/>
</dbReference>
<dbReference type="Gene3D" id="3.30.2130.10">
    <property type="entry name" value="VC0802-like"/>
    <property type="match status" value="1"/>
</dbReference>
<comment type="pathway">
    <text evidence="1 16">Amino-acid biosynthesis; L-lysine biosynthesis via DAP pathway; (S)-tetrahydrodipicolinate from L-aspartate: step 1/4.</text>
</comment>
<dbReference type="GO" id="GO:0005524">
    <property type="term" value="F:ATP binding"/>
    <property type="evidence" value="ECO:0007669"/>
    <property type="project" value="UniProtKB-KW"/>
</dbReference>
<sequence length="418" mass="45329">MALIVQKFGGTSVADIDCIQNAARRIAFEHKRGHQLVVVVSAMAGVTDQLIQYVNATTPHPRAEEYDVVVSSGEQVTSGLLALALQNFEISARSFQAWQIPIRTDHLHAKARVNDICTSLLEETLQQGIIPVISGFQGLSPSGRMTTFGRGGSDITAVALAAALGASRCDLYKDVSGIYTADPRIVPTARKLDRVSYEEILELASLGSQVLQHRAIELAMSYRVPVRVFSSFEESTGTEIVHEDEIMEKALIHGITHTHSEAKITLTQVTSQPGVTAEIFGALADAGVTVDMIIHNNLESRDLSPLAFTIARMDLPQAQATLQKLKISLDFGDTIVDQMTAKISVVGIGLRTHPHLTGTLFRTLSQRGIEILGVATSEIKISILVHQDFAELAVRSLHSAYQLDGETAEKPMLYAVKA</sequence>
<evidence type="ECO:0000256" key="3">
    <source>
        <dbReference type="ARBA" id="ARBA00005139"/>
    </source>
</evidence>
<gene>
    <name evidence="18" type="primary">lysC</name>
    <name evidence="18" type="ORF">Cva_00103</name>
</gene>
<dbReference type="Pfam" id="PF00696">
    <property type="entry name" value="AA_kinase"/>
    <property type="match status" value="1"/>
</dbReference>
<feature type="binding site" evidence="14">
    <location>
        <position position="47"/>
    </location>
    <ligand>
        <name>substrate</name>
    </ligand>
</feature>
<dbReference type="InterPro" id="IPR002912">
    <property type="entry name" value="ACT_dom"/>
</dbReference>
<evidence type="ECO:0000256" key="4">
    <source>
        <dbReference type="ARBA" id="ARBA00010122"/>
    </source>
</evidence>
<dbReference type="GO" id="GO:0009089">
    <property type="term" value="P:lysine biosynthetic process via diaminopimelate"/>
    <property type="evidence" value="ECO:0007669"/>
    <property type="project" value="UniProtKB-UniPathway"/>
</dbReference>
<keyword evidence="8 15" id="KW-0808">Transferase</keyword>
<organism evidence="18 19">
    <name type="scientific">Caedimonas varicaedens</name>
    <dbReference type="NCBI Taxonomy" id="1629334"/>
    <lineage>
        <taxon>Bacteria</taxon>
        <taxon>Pseudomonadati</taxon>
        <taxon>Pseudomonadota</taxon>
        <taxon>Alphaproteobacteria</taxon>
        <taxon>Holosporales</taxon>
        <taxon>Caedimonadaceae</taxon>
        <taxon>Caedimonas</taxon>
    </lineage>
</organism>
<keyword evidence="11 14" id="KW-0067">ATP-binding</keyword>
<keyword evidence="12" id="KW-0457">Lysine biosynthesis</keyword>
<keyword evidence="7 16" id="KW-0028">Amino-acid biosynthesis</keyword>
<feature type="binding site" evidence="14">
    <location>
        <position position="179"/>
    </location>
    <ligand>
        <name>ATP</name>
        <dbReference type="ChEBI" id="CHEBI:30616"/>
    </ligand>
</feature>
<keyword evidence="9 14" id="KW-0547">Nucleotide-binding</keyword>
<dbReference type="SUPFAM" id="SSF53633">
    <property type="entry name" value="Carbamate kinase-like"/>
    <property type="match status" value="1"/>
</dbReference>
<accession>A0A0K8MAF8</accession>
<reference evidence="18 19" key="1">
    <citation type="submission" date="2015-03" db="EMBL/GenBank/DDBJ databases">
        <title>Caedibacter varicaedens, whole genome shotgun sequence.</title>
        <authorList>
            <person name="Suzuki H."/>
            <person name="Dapper A.L."/>
            <person name="Gibson A.K."/>
            <person name="Jackson C."/>
            <person name="Lee H."/>
            <person name="Pejaver V.R."/>
            <person name="Doak T."/>
            <person name="Lynch M."/>
        </authorList>
    </citation>
    <scope>NUCLEOTIDE SEQUENCE [LARGE SCALE GENOMIC DNA]</scope>
</reference>
<evidence type="ECO:0000259" key="17">
    <source>
        <dbReference type="PROSITE" id="PS51671"/>
    </source>
</evidence>
<comment type="catalytic activity">
    <reaction evidence="13 15">
        <text>L-aspartate + ATP = 4-phospho-L-aspartate + ADP</text>
        <dbReference type="Rhea" id="RHEA:23776"/>
        <dbReference type="ChEBI" id="CHEBI:29991"/>
        <dbReference type="ChEBI" id="CHEBI:30616"/>
        <dbReference type="ChEBI" id="CHEBI:57535"/>
        <dbReference type="ChEBI" id="CHEBI:456216"/>
        <dbReference type="EC" id="2.7.2.4"/>
    </reaction>
</comment>
<dbReference type="PIRSF" id="PIRSF000726">
    <property type="entry name" value="Asp_kin"/>
    <property type="match status" value="1"/>
</dbReference>
<keyword evidence="19" id="KW-1185">Reference proteome</keyword>
<evidence type="ECO:0000256" key="6">
    <source>
        <dbReference type="ARBA" id="ARBA00016273"/>
    </source>
</evidence>
<evidence type="ECO:0000256" key="13">
    <source>
        <dbReference type="ARBA" id="ARBA00047872"/>
    </source>
</evidence>
<evidence type="ECO:0000256" key="9">
    <source>
        <dbReference type="ARBA" id="ARBA00022741"/>
    </source>
</evidence>
<dbReference type="UniPathway" id="UPA00034">
    <property type="reaction ID" value="UER00015"/>
</dbReference>
<dbReference type="Gene3D" id="3.40.1160.10">
    <property type="entry name" value="Acetylglutamate kinase-like"/>
    <property type="match status" value="1"/>
</dbReference>
<dbReference type="InterPro" id="IPR054352">
    <property type="entry name" value="ACT_Aspartokinase"/>
</dbReference>
<evidence type="ECO:0000256" key="12">
    <source>
        <dbReference type="ARBA" id="ARBA00023154"/>
    </source>
</evidence>
<dbReference type="InterPro" id="IPR045865">
    <property type="entry name" value="ACT-like_dom_sf"/>
</dbReference>
<dbReference type="EC" id="2.7.2.4" evidence="5 15"/>
<proteinExistence type="inferred from homology"/>
<dbReference type="CDD" id="cd04923">
    <property type="entry name" value="ACT_AK-LysC-DapG-like_2"/>
    <property type="match status" value="1"/>
</dbReference>